<gene>
    <name evidence="3" type="ORF">ACFO1V_04000</name>
</gene>
<dbReference type="PANTHER" id="PTHR42760:SF133">
    <property type="entry name" value="3-OXOACYL-[ACYL-CARRIER-PROTEIN] REDUCTASE"/>
    <property type="match status" value="1"/>
</dbReference>
<evidence type="ECO:0000313" key="4">
    <source>
        <dbReference type="Proteomes" id="UP001596042"/>
    </source>
</evidence>
<name>A0ABV9H5G2_9HYPH</name>
<dbReference type="Pfam" id="PF13561">
    <property type="entry name" value="adh_short_C2"/>
    <property type="match status" value="1"/>
</dbReference>
<dbReference type="PRINTS" id="PR00081">
    <property type="entry name" value="GDHRDH"/>
</dbReference>
<dbReference type="Proteomes" id="UP001596042">
    <property type="component" value="Unassembled WGS sequence"/>
</dbReference>
<evidence type="ECO:0000256" key="1">
    <source>
        <dbReference type="ARBA" id="ARBA00006484"/>
    </source>
</evidence>
<dbReference type="SUPFAM" id="SSF51735">
    <property type="entry name" value="NAD(P)-binding Rossmann-fold domains"/>
    <property type="match status" value="1"/>
</dbReference>
<reference evidence="4" key="1">
    <citation type="journal article" date="2019" name="Int. J. Syst. Evol. Microbiol.">
        <title>The Global Catalogue of Microorganisms (GCM) 10K type strain sequencing project: providing services to taxonomists for standard genome sequencing and annotation.</title>
        <authorList>
            <consortium name="The Broad Institute Genomics Platform"/>
            <consortium name="The Broad Institute Genome Sequencing Center for Infectious Disease"/>
            <person name="Wu L."/>
            <person name="Ma J."/>
        </authorList>
    </citation>
    <scope>NUCLEOTIDE SEQUENCE [LARGE SCALE GENOMIC DNA]</scope>
    <source>
        <strain evidence="4">CGMCC 1.15731</strain>
    </source>
</reference>
<comment type="caution">
    <text evidence="3">The sequence shown here is derived from an EMBL/GenBank/DDBJ whole genome shotgun (WGS) entry which is preliminary data.</text>
</comment>
<dbReference type="GO" id="GO:0016491">
    <property type="term" value="F:oxidoreductase activity"/>
    <property type="evidence" value="ECO:0007669"/>
    <property type="project" value="UniProtKB-KW"/>
</dbReference>
<dbReference type="InterPro" id="IPR036291">
    <property type="entry name" value="NAD(P)-bd_dom_sf"/>
</dbReference>
<dbReference type="PRINTS" id="PR00080">
    <property type="entry name" value="SDRFAMILY"/>
</dbReference>
<comment type="similarity">
    <text evidence="1">Belongs to the short-chain dehydrogenases/reductases (SDR) family.</text>
</comment>
<dbReference type="PANTHER" id="PTHR42760">
    <property type="entry name" value="SHORT-CHAIN DEHYDROGENASES/REDUCTASES FAMILY MEMBER"/>
    <property type="match status" value="1"/>
</dbReference>
<keyword evidence="4" id="KW-1185">Reference proteome</keyword>
<dbReference type="CDD" id="cd05233">
    <property type="entry name" value="SDR_c"/>
    <property type="match status" value="1"/>
</dbReference>
<dbReference type="EMBL" id="JBHSEL010000036">
    <property type="protein sequence ID" value="MFC4624391.1"/>
    <property type="molecule type" value="Genomic_DNA"/>
</dbReference>
<dbReference type="EC" id="1.1.1.-" evidence="3"/>
<keyword evidence="2 3" id="KW-0560">Oxidoreductase</keyword>
<dbReference type="InterPro" id="IPR002347">
    <property type="entry name" value="SDR_fam"/>
</dbReference>
<organism evidence="3 4">
    <name type="scientific">Daeguia caeni</name>
    <dbReference type="NCBI Taxonomy" id="439612"/>
    <lineage>
        <taxon>Bacteria</taxon>
        <taxon>Pseudomonadati</taxon>
        <taxon>Pseudomonadota</taxon>
        <taxon>Alphaproteobacteria</taxon>
        <taxon>Hyphomicrobiales</taxon>
        <taxon>Brucellaceae</taxon>
        <taxon>Daeguia</taxon>
    </lineage>
</organism>
<protein>
    <submittedName>
        <fullName evidence="3">SDR family NAD(P)-dependent oxidoreductase</fullName>
        <ecNumber evidence="3">1.1.1.-</ecNumber>
    </submittedName>
</protein>
<evidence type="ECO:0000313" key="3">
    <source>
        <dbReference type="EMBL" id="MFC4624391.1"/>
    </source>
</evidence>
<proteinExistence type="inferred from homology"/>
<sequence>MGEKQLFTVKDKVIAVTGGSSGLGLRMVKVLAEHGARVASIARSHDHVDASYQDRDVLQITGDVTSSQDISAAFDQIEQTLGPLSVVFNNAGVAHKARVLDTTPEMFDHMFAVNVAGAFFVAREAARRMIAQGRGGAIINTTSILGERPQKGAAVYSMTKACVTQMTRALALEFAAHDIRVNALSPGWFPTGINEAELAGPAGSFLKGCNPMRRLGDLSDIDGAVLLLASDASRYMTGSIITIDGGHQL</sequence>
<dbReference type="RefSeq" id="WP_374831844.1">
    <property type="nucleotide sequence ID" value="NZ_JBHEEZ010000011.1"/>
</dbReference>
<dbReference type="Gene3D" id="3.40.50.720">
    <property type="entry name" value="NAD(P)-binding Rossmann-like Domain"/>
    <property type="match status" value="1"/>
</dbReference>
<evidence type="ECO:0000256" key="2">
    <source>
        <dbReference type="ARBA" id="ARBA00023002"/>
    </source>
</evidence>
<accession>A0ABV9H5G2</accession>